<evidence type="ECO:0000256" key="3">
    <source>
        <dbReference type="ARBA" id="ARBA00004721"/>
    </source>
</evidence>
<evidence type="ECO:0000256" key="6">
    <source>
        <dbReference type="ARBA" id="ARBA00022692"/>
    </source>
</evidence>
<evidence type="ECO:0008006" key="16">
    <source>
        <dbReference type="Google" id="ProtNLM"/>
    </source>
</evidence>
<dbReference type="CDD" id="cd11069">
    <property type="entry name" value="CYP_FUM15-like"/>
    <property type="match status" value="1"/>
</dbReference>
<protein>
    <recommendedName>
        <fullName evidence="16">Cytochrome P450</fullName>
    </recommendedName>
</protein>
<dbReference type="EMBL" id="JAACJK010000178">
    <property type="protein sequence ID" value="KAF5318379.1"/>
    <property type="molecule type" value="Genomic_DNA"/>
</dbReference>
<organism evidence="14 15">
    <name type="scientific">Ephemerocybe angulata</name>
    <dbReference type="NCBI Taxonomy" id="980116"/>
    <lineage>
        <taxon>Eukaryota</taxon>
        <taxon>Fungi</taxon>
        <taxon>Dikarya</taxon>
        <taxon>Basidiomycota</taxon>
        <taxon>Agaricomycotina</taxon>
        <taxon>Agaricomycetes</taxon>
        <taxon>Agaricomycetidae</taxon>
        <taxon>Agaricales</taxon>
        <taxon>Agaricineae</taxon>
        <taxon>Psathyrellaceae</taxon>
        <taxon>Ephemerocybe</taxon>
    </lineage>
</organism>
<dbReference type="PANTHER" id="PTHR24305">
    <property type="entry name" value="CYTOCHROME P450"/>
    <property type="match status" value="1"/>
</dbReference>
<keyword evidence="10 13" id="KW-0408">Iron</keyword>
<dbReference type="PRINTS" id="PR00385">
    <property type="entry name" value="P450"/>
</dbReference>
<keyword evidence="8" id="KW-1133">Transmembrane helix</keyword>
<evidence type="ECO:0000313" key="15">
    <source>
        <dbReference type="Proteomes" id="UP000541558"/>
    </source>
</evidence>
<dbReference type="Pfam" id="PF00067">
    <property type="entry name" value="p450"/>
    <property type="match status" value="1"/>
</dbReference>
<dbReference type="Gene3D" id="1.10.630.10">
    <property type="entry name" value="Cytochrome P450"/>
    <property type="match status" value="1"/>
</dbReference>
<evidence type="ECO:0000256" key="7">
    <source>
        <dbReference type="ARBA" id="ARBA00022723"/>
    </source>
</evidence>
<evidence type="ECO:0000256" key="1">
    <source>
        <dbReference type="ARBA" id="ARBA00001971"/>
    </source>
</evidence>
<dbReference type="GO" id="GO:0004497">
    <property type="term" value="F:monooxygenase activity"/>
    <property type="evidence" value="ECO:0007669"/>
    <property type="project" value="UniProtKB-KW"/>
</dbReference>
<dbReference type="PANTHER" id="PTHR24305:SF166">
    <property type="entry name" value="CYTOCHROME P450 12A4, MITOCHONDRIAL-RELATED"/>
    <property type="match status" value="1"/>
</dbReference>
<evidence type="ECO:0000256" key="11">
    <source>
        <dbReference type="ARBA" id="ARBA00023033"/>
    </source>
</evidence>
<comment type="caution">
    <text evidence="14">The sequence shown here is derived from an EMBL/GenBank/DDBJ whole genome shotgun (WGS) entry which is preliminary data.</text>
</comment>
<keyword evidence="5 13" id="KW-0349">Heme</keyword>
<comment type="cofactor">
    <cofactor evidence="1 13">
        <name>heme</name>
        <dbReference type="ChEBI" id="CHEBI:30413"/>
    </cofactor>
</comment>
<accession>A0A8H5B7T4</accession>
<evidence type="ECO:0000256" key="13">
    <source>
        <dbReference type="PIRSR" id="PIRSR602401-1"/>
    </source>
</evidence>
<keyword evidence="7 13" id="KW-0479">Metal-binding</keyword>
<evidence type="ECO:0000256" key="2">
    <source>
        <dbReference type="ARBA" id="ARBA00004370"/>
    </source>
</evidence>
<evidence type="ECO:0000256" key="12">
    <source>
        <dbReference type="ARBA" id="ARBA00023136"/>
    </source>
</evidence>
<dbReference type="InterPro" id="IPR001128">
    <property type="entry name" value="Cyt_P450"/>
</dbReference>
<evidence type="ECO:0000256" key="10">
    <source>
        <dbReference type="ARBA" id="ARBA00023004"/>
    </source>
</evidence>
<dbReference type="InterPro" id="IPR036396">
    <property type="entry name" value="Cyt_P450_sf"/>
</dbReference>
<evidence type="ECO:0000256" key="8">
    <source>
        <dbReference type="ARBA" id="ARBA00022989"/>
    </source>
</evidence>
<dbReference type="PRINTS" id="PR00463">
    <property type="entry name" value="EP450I"/>
</dbReference>
<dbReference type="GO" id="GO:0016020">
    <property type="term" value="C:membrane"/>
    <property type="evidence" value="ECO:0007669"/>
    <property type="project" value="UniProtKB-SubCell"/>
</dbReference>
<keyword evidence="11" id="KW-0503">Monooxygenase</keyword>
<evidence type="ECO:0000256" key="5">
    <source>
        <dbReference type="ARBA" id="ARBA00022617"/>
    </source>
</evidence>
<dbReference type="GO" id="GO:0020037">
    <property type="term" value="F:heme binding"/>
    <property type="evidence" value="ECO:0007669"/>
    <property type="project" value="InterPro"/>
</dbReference>
<dbReference type="GO" id="GO:0005506">
    <property type="term" value="F:iron ion binding"/>
    <property type="evidence" value="ECO:0007669"/>
    <property type="project" value="InterPro"/>
</dbReference>
<gene>
    <name evidence="14" type="ORF">D9611_013906</name>
</gene>
<keyword evidence="9" id="KW-0560">Oxidoreductase</keyword>
<comment type="similarity">
    <text evidence="4">Belongs to the cytochrome P450 family.</text>
</comment>
<dbReference type="Proteomes" id="UP000541558">
    <property type="component" value="Unassembled WGS sequence"/>
</dbReference>
<feature type="binding site" description="axial binding residue" evidence="13">
    <location>
        <position position="491"/>
    </location>
    <ligand>
        <name>heme</name>
        <dbReference type="ChEBI" id="CHEBI:30413"/>
    </ligand>
    <ligandPart>
        <name>Fe</name>
        <dbReference type="ChEBI" id="CHEBI:18248"/>
    </ligandPart>
</feature>
<dbReference type="OrthoDB" id="1470350at2759"/>
<name>A0A8H5B7T4_9AGAR</name>
<comment type="pathway">
    <text evidence="3">Secondary metabolite biosynthesis; terpenoid biosynthesis.</text>
</comment>
<evidence type="ECO:0000256" key="9">
    <source>
        <dbReference type="ARBA" id="ARBA00023002"/>
    </source>
</evidence>
<evidence type="ECO:0000256" key="4">
    <source>
        <dbReference type="ARBA" id="ARBA00010617"/>
    </source>
</evidence>
<dbReference type="InterPro" id="IPR002401">
    <property type="entry name" value="Cyt_P450_E_grp-I"/>
</dbReference>
<keyword evidence="6" id="KW-0812">Transmembrane</keyword>
<dbReference type="InterPro" id="IPR050121">
    <property type="entry name" value="Cytochrome_P450_monoxygenase"/>
</dbReference>
<keyword evidence="12" id="KW-0472">Membrane</keyword>
<sequence>MTHTILSTFALLAGTWTVGWIVVKKLGAKDPFAHIPGPPKDSWLTGNLLTVLNKDSWDIHVALAKKYGRIASLHGFLRGRLLYLYDPKALHHIFVKDQYVFEETEEFILANSRLFGMGLLSTLGEHHRKQRKLLNPVFSIAHLRDMTPIFYGVVHKLQTSMLSLVDEAQGGLVEIDMLSWMTRTALELIGQSGFGYTFDTLEPDAVHHPFGLAIKNLVRAIKTGGILVARLLILPYVHKIGSARFQRAIVDALPWKALHELRDMADVMHNTSMEILAATKRSLEDGQDVSKRIGGGKDIMSTLLKANEAASEEDRLPESELLAQISTLSFAGMDTTSNALARILQVLSDEREVQDELRQEICNAHNEKGGDLDYDTLMALPLLDAVCRETLRVWPPIPLLARHVRSDIVLTLSEPVPTVGGGMTSEIFIPKGTKVLVPIMHCNRDPKIWGPDAAEWKPKRWFTPLPETVAKARVPGVYSHMMTFIGGGRACIGFKFAELEMKVVLSVLLQSFCFAPSGKHTIWELNGIIQPTTENAELTSVGEKKLQLPLLVSLADPALHPSSIEAPSFLSAPI</sequence>
<reference evidence="14 15" key="1">
    <citation type="journal article" date="2020" name="ISME J.">
        <title>Uncovering the hidden diversity of litter-decomposition mechanisms in mushroom-forming fungi.</title>
        <authorList>
            <person name="Floudas D."/>
            <person name="Bentzer J."/>
            <person name="Ahren D."/>
            <person name="Johansson T."/>
            <person name="Persson P."/>
            <person name="Tunlid A."/>
        </authorList>
    </citation>
    <scope>NUCLEOTIDE SEQUENCE [LARGE SCALE GENOMIC DNA]</scope>
    <source>
        <strain evidence="14 15">CBS 175.51</strain>
    </source>
</reference>
<evidence type="ECO:0000313" key="14">
    <source>
        <dbReference type="EMBL" id="KAF5318379.1"/>
    </source>
</evidence>
<proteinExistence type="inferred from homology"/>
<comment type="subcellular location">
    <subcellularLocation>
        <location evidence="2">Membrane</location>
    </subcellularLocation>
</comment>
<dbReference type="GO" id="GO:0016705">
    <property type="term" value="F:oxidoreductase activity, acting on paired donors, with incorporation or reduction of molecular oxygen"/>
    <property type="evidence" value="ECO:0007669"/>
    <property type="project" value="InterPro"/>
</dbReference>
<dbReference type="SUPFAM" id="SSF48264">
    <property type="entry name" value="Cytochrome P450"/>
    <property type="match status" value="1"/>
</dbReference>
<dbReference type="AlphaFoldDB" id="A0A8H5B7T4"/>
<keyword evidence="15" id="KW-1185">Reference proteome</keyword>